<keyword evidence="2" id="KW-1185">Reference proteome</keyword>
<evidence type="ECO:0008006" key="3">
    <source>
        <dbReference type="Google" id="ProtNLM"/>
    </source>
</evidence>
<evidence type="ECO:0000313" key="1">
    <source>
        <dbReference type="EMBL" id="MFC0682774.1"/>
    </source>
</evidence>
<dbReference type="RefSeq" id="WP_386677117.1">
    <property type="nucleotide sequence ID" value="NZ_JBHLTG010000018.1"/>
</dbReference>
<sequence>MTTNPSPSEPGGYELRVGRHLDDHWTEWFGNLALTRESDGTTTLRGPVADQAALHGLLIKVRDLGMTLISVQPIGSPEAALQQQRQGEEK</sequence>
<evidence type="ECO:0000313" key="2">
    <source>
        <dbReference type="Proteomes" id="UP001589896"/>
    </source>
</evidence>
<gene>
    <name evidence="1" type="ORF">ACFFGH_33500</name>
</gene>
<accession>A0ABV6S0L1</accession>
<comment type="caution">
    <text evidence="1">The sequence shown here is derived from an EMBL/GenBank/DDBJ whole genome shotgun (WGS) entry which is preliminary data.</text>
</comment>
<dbReference type="Proteomes" id="UP001589896">
    <property type="component" value="Unassembled WGS sequence"/>
</dbReference>
<dbReference type="EMBL" id="JBHLTG010000018">
    <property type="protein sequence ID" value="MFC0682774.1"/>
    <property type="molecule type" value="Genomic_DNA"/>
</dbReference>
<name>A0ABV6S0L1_9GAMM</name>
<organism evidence="1 2">
    <name type="scientific">Lysobacter korlensis</name>
    <dbReference type="NCBI Taxonomy" id="553636"/>
    <lineage>
        <taxon>Bacteria</taxon>
        <taxon>Pseudomonadati</taxon>
        <taxon>Pseudomonadota</taxon>
        <taxon>Gammaproteobacteria</taxon>
        <taxon>Lysobacterales</taxon>
        <taxon>Lysobacteraceae</taxon>
        <taxon>Lysobacter</taxon>
    </lineage>
</organism>
<reference evidence="1 2" key="1">
    <citation type="submission" date="2024-09" db="EMBL/GenBank/DDBJ databases">
        <authorList>
            <person name="Sun Q."/>
            <person name="Mori K."/>
        </authorList>
    </citation>
    <scope>NUCLEOTIDE SEQUENCE [LARGE SCALE GENOMIC DNA]</scope>
    <source>
        <strain evidence="1 2">KCTC 23076</strain>
    </source>
</reference>
<protein>
    <recommendedName>
        <fullName evidence="3">BON domain-containing protein</fullName>
    </recommendedName>
</protein>
<proteinExistence type="predicted"/>